<sequence length="642" mass="71857">MQDKSLSDPTTLSIPDIRLPFAAPPPRYDSDHLRSRAIAWAQRYGLIGRRGAQRLSTTPLLGLGVALCGSAPTDRAEILVCWYLWALTLDDRIDDGPWAENGELDRFVTEVQSVIENNGSAPHDQAVQFDDPMLVALNNYLWPQTKCWGNENWRHRLVQHLIRHLRAQATFVQMRESGTLPTVADYLSLRLDSFGALFFFDLIDAAETLDPYQHSPDVEWWNKLRSYSATIISLTNDVYSVVKDMVCDEPFNLVPILARTDELDLSTALQRSIDIVTIAVEAFTATADQYVNHRKSTATNPDRLSNIIRAAYDWHRTVSRYHLHAVHSTSQGSQKVCLKLTPPTLKSRQFEIDPYPLYKHLRTNLPIVYDEPMDMWLVSRYVDVKAALTHRATSNNNYSWQIGPLLGHTIVSMDGCEHAQHRALLSPAFRSSALATLEASVTSVTHNLLARLQGRTQADLIADFTAMLPVQVMARALGLPAENLEDVTRLRNWSAIGFAYMGNYRQDPTLLTGGLSNRDSFYDFIQPYIDARRAEPGDDLISQLLTAQIDGQPLEDSFVRAYCAILMTAGSETSHGAFANLIVNLLNEPGVKDAVIANPDLMENALTETLRRTPPSNSCSGKPENRWSCHPEASHLARPSPA</sequence>
<dbReference type="SFLD" id="SFLDS00005">
    <property type="entry name" value="Isoprenoid_Synthase_Type_I"/>
    <property type="match status" value="1"/>
</dbReference>
<dbReference type="PANTHER" id="PTHR46696:SF3">
    <property type="entry name" value="PULCHERRIMINIC ACID SYNTHASE"/>
    <property type="match status" value="1"/>
</dbReference>
<dbReference type="InterPro" id="IPR001128">
    <property type="entry name" value="Cyt_P450"/>
</dbReference>
<comment type="caution">
    <text evidence="3">The sequence shown here is derived from an EMBL/GenBank/DDBJ whole genome shotgun (WGS) entry which is preliminary data.</text>
</comment>
<dbReference type="Pfam" id="PF19086">
    <property type="entry name" value="Terpene_syn_C_2"/>
    <property type="match status" value="1"/>
</dbReference>
<proteinExistence type="inferred from homology"/>
<dbReference type="InterPro" id="IPR002397">
    <property type="entry name" value="Cyt_P450_B"/>
</dbReference>
<name>A0ABT8PI15_9BURK</name>
<feature type="compositionally biased region" description="Basic and acidic residues" evidence="2">
    <location>
        <begin position="623"/>
        <end position="635"/>
    </location>
</feature>
<reference evidence="3" key="1">
    <citation type="submission" date="2023-07" db="EMBL/GenBank/DDBJ databases">
        <title>A collection of bacterial strains from the Burkholderia cepacia Research Laboratory and Repository.</title>
        <authorList>
            <person name="Lipuma J."/>
            <person name="Spilker T."/>
            <person name="Caverly L."/>
        </authorList>
    </citation>
    <scope>NUCLEOTIDE SEQUENCE</scope>
    <source>
        <strain evidence="3">AU42020</strain>
    </source>
</reference>
<organism evidence="3 4">
    <name type="scientific">Burkholderia metallica</name>
    <dbReference type="NCBI Taxonomy" id="488729"/>
    <lineage>
        <taxon>Bacteria</taxon>
        <taxon>Pseudomonadati</taxon>
        <taxon>Pseudomonadota</taxon>
        <taxon>Betaproteobacteria</taxon>
        <taxon>Burkholderiales</taxon>
        <taxon>Burkholderiaceae</taxon>
        <taxon>Burkholderia</taxon>
        <taxon>Burkholderia cepacia complex</taxon>
    </lineage>
</organism>
<evidence type="ECO:0000313" key="3">
    <source>
        <dbReference type="EMBL" id="MDN7934654.1"/>
    </source>
</evidence>
<dbReference type="InterPro" id="IPR036396">
    <property type="entry name" value="Cyt_P450_sf"/>
</dbReference>
<evidence type="ECO:0000313" key="4">
    <source>
        <dbReference type="Proteomes" id="UP001171606"/>
    </source>
</evidence>
<dbReference type="RefSeq" id="WP_301756741.1">
    <property type="nucleotide sequence ID" value="NZ_JAUJSQ010000011.1"/>
</dbReference>
<evidence type="ECO:0000256" key="2">
    <source>
        <dbReference type="SAM" id="MobiDB-lite"/>
    </source>
</evidence>
<evidence type="ECO:0000256" key="1">
    <source>
        <dbReference type="ARBA" id="ARBA00010617"/>
    </source>
</evidence>
<dbReference type="InterPro" id="IPR034686">
    <property type="entry name" value="Terpene_cyclase-like_2"/>
</dbReference>
<dbReference type="InterPro" id="IPR008949">
    <property type="entry name" value="Isoprenoid_synthase_dom_sf"/>
</dbReference>
<accession>A0ABT8PI15</accession>
<dbReference type="Pfam" id="PF00067">
    <property type="entry name" value="p450"/>
    <property type="match status" value="1"/>
</dbReference>
<dbReference type="SFLD" id="SFLDG01020">
    <property type="entry name" value="Terpene_Cyclase_Like_2"/>
    <property type="match status" value="1"/>
</dbReference>
<dbReference type="EMBL" id="JAUJSQ010000011">
    <property type="protein sequence ID" value="MDN7934654.1"/>
    <property type="molecule type" value="Genomic_DNA"/>
</dbReference>
<dbReference type="PANTHER" id="PTHR46696">
    <property type="entry name" value="P450, PUTATIVE (EUROFUNG)-RELATED"/>
    <property type="match status" value="1"/>
</dbReference>
<dbReference type="Gene3D" id="1.10.600.10">
    <property type="entry name" value="Farnesyl Diphosphate Synthase"/>
    <property type="match status" value="1"/>
</dbReference>
<dbReference type="SUPFAM" id="SSF48264">
    <property type="entry name" value="Cytochrome P450"/>
    <property type="match status" value="1"/>
</dbReference>
<dbReference type="Gene3D" id="3.30.43.20">
    <property type="match status" value="1"/>
</dbReference>
<dbReference type="Proteomes" id="UP001171606">
    <property type="component" value="Unassembled WGS sequence"/>
</dbReference>
<keyword evidence="4" id="KW-1185">Reference proteome</keyword>
<dbReference type="Gene3D" id="1.10.630.10">
    <property type="entry name" value="Cytochrome P450"/>
    <property type="match status" value="1"/>
</dbReference>
<protein>
    <submittedName>
        <fullName evidence="3">Cytochrome P450</fullName>
    </submittedName>
</protein>
<dbReference type="SUPFAM" id="SSF48576">
    <property type="entry name" value="Terpenoid synthases"/>
    <property type="match status" value="1"/>
</dbReference>
<dbReference type="PRINTS" id="PR00359">
    <property type="entry name" value="BP450"/>
</dbReference>
<comment type="similarity">
    <text evidence="1">Belongs to the cytochrome P450 family.</text>
</comment>
<gene>
    <name evidence="3" type="ORF">QZM52_25550</name>
</gene>
<feature type="region of interest" description="Disordered" evidence="2">
    <location>
        <begin position="611"/>
        <end position="642"/>
    </location>
</feature>